<organism evidence="3 4">
    <name type="scientific">Leishmania mexicana (strain MHOM/GT/2001/U1103)</name>
    <dbReference type="NCBI Taxonomy" id="929439"/>
    <lineage>
        <taxon>Eukaryota</taxon>
        <taxon>Discoba</taxon>
        <taxon>Euglenozoa</taxon>
        <taxon>Kinetoplastea</taxon>
        <taxon>Metakinetoplastina</taxon>
        <taxon>Trypanosomatida</taxon>
        <taxon>Trypanosomatidae</taxon>
        <taxon>Leishmaniinae</taxon>
        <taxon>Leishmania</taxon>
    </lineage>
</organism>
<feature type="compositionally biased region" description="Basic and acidic residues" evidence="1">
    <location>
        <begin position="556"/>
        <end position="570"/>
    </location>
</feature>
<evidence type="ECO:0000313" key="3">
    <source>
        <dbReference type="EMBL" id="CBZ23199.1"/>
    </source>
</evidence>
<dbReference type="GeneID" id="13452842"/>
<proteinExistence type="predicted"/>
<feature type="region of interest" description="Disordered" evidence="1">
    <location>
        <begin position="1"/>
        <end position="62"/>
    </location>
</feature>
<feature type="transmembrane region" description="Helical" evidence="2">
    <location>
        <begin position="289"/>
        <end position="313"/>
    </location>
</feature>
<dbReference type="PhylomeDB" id="E9AJU9"/>
<feature type="transmembrane region" description="Helical" evidence="2">
    <location>
        <begin position="729"/>
        <end position="747"/>
    </location>
</feature>
<feature type="compositionally biased region" description="Basic and acidic residues" evidence="1">
    <location>
        <begin position="18"/>
        <end position="29"/>
    </location>
</feature>
<dbReference type="RefSeq" id="XP_003871734.1">
    <property type="nucleotide sequence ID" value="XM_003871685.1"/>
</dbReference>
<dbReference type="PANTHER" id="PTHR42253:SF1">
    <property type="entry name" value="TRANSMEMBRANE PROTEIN"/>
    <property type="match status" value="1"/>
</dbReference>
<dbReference type="EMBL" id="FR799556">
    <property type="protein sequence ID" value="CBZ23199.1"/>
    <property type="molecule type" value="Genomic_DNA"/>
</dbReference>
<dbReference type="PANTHER" id="PTHR42253">
    <property type="entry name" value="TRANSMEMBRANE PROTEIN-RELATED"/>
    <property type="match status" value="1"/>
</dbReference>
<keyword evidence="2" id="KW-0812">Transmembrane</keyword>
<feature type="transmembrane region" description="Helical" evidence="2">
    <location>
        <begin position="325"/>
        <end position="348"/>
    </location>
</feature>
<dbReference type="KEGG" id="lmi:LMXM_03_0660"/>
<accession>E9AJU9</accession>
<feature type="transmembrane region" description="Helical" evidence="2">
    <location>
        <begin position="416"/>
        <end position="434"/>
    </location>
</feature>
<dbReference type="AlphaFoldDB" id="E9AJU9"/>
<reference evidence="3 4" key="1">
    <citation type="journal article" date="2011" name="Genome Res.">
        <title>Chromosome and gene copy number variation allow major structural change between species and strains of Leishmania.</title>
        <authorList>
            <person name="Rogers M.B."/>
            <person name="Hilley J.D."/>
            <person name="Dickens N.J."/>
            <person name="Wilkes J."/>
            <person name="Bates P.A."/>
            <person name="Depledge D.P."/>
            <person name="Harris D."/>
            <person name="Her Y."/>
            <person name="Herzyk P."/>
            <person name="Imamura H."/>
            <person name="Otto T.D."/>
            <person name="Sanders M."/>
            <person name="Seeger K."/>
            <person name="Dujardin J.C."/>
            <person name="Berriman M."/>
            <person name="Smith D.F."/>
            <person name="Hertz-Fowler C."/>
            <person name="Mottram J.C."/>
        </authorList>
    </citation>
    <scope>NUCLEOTIDE SEQUENCE [LARGE SCALE GENOMIC DNA]</scope>
    <source>
        <strain evidence="3 4">MHOM/GT/2001/U1103</strain>
    </source>
</reference>
<protein>
    <submittedName>
        <fullName evidence="3">Uncharacterized protein</fullName>
    </submittedName>
</protein>
<feature type="transmembrane region" description="Helical" evidence="2">
    <location>
        <begin position="354"/>
        <end position="375"/>
    </location>
</feature>
<keyword evidence="4" id="KW-1185">Reference proteome</keyword>
<keyword evidence="2" id="KW-0472">Membrane</keyword>
<feature type="transmembrane region" description="Helical" evidence="2">
    <location>
        <begin position="252"/>
        <end position="277"/>
    </location>
</feature>
<feature type="transmembrane region" description="Helical" evidence="2">
    <location>
        <begin position="382"/>
        <end position="404"/>
    </location>
</feature>
<feature type="transmembrane region" description="Helical" evidence="2">
    <location>
        <begin position="759"/>
        <end position="781"/>
    </location>
</feature>
<keyword evidence="2" id="KW-1133">Transmembrane helix</keyword>
<evidence type="ECO:0000313" key="4">
    <source>
        <dbReference type="Proteomes" id="UP000007259"/>
    </source>
</evidence>
<sequence length="818" mass="88739">MSTPPSPRSMSPIHTKHREVPGVDLKPRAGDATNTHRPAGALPWEEEQLPRESSLSGGATAAAAAAASRDVCHDPLPEEDLSNATIVLAPAAEATTTRTRLFGRSLRRFSDTLASFPLRHLHIRGSSFASPLTITSVCLEPCHTPGAQETASADSSAAAATATGMTGMTGMTVRTTAPATHHDPTGTIDMSFTPRVRGAPLSPPPTLPGPAHDAGNGLVTPIRSLPSRIVSIVIPSLCAFRDRLRRMSLKQILWVILLVFLVMVGNFMQIVMLNFWLIAFPSDGTPGNYTAFAVPGIFFAVLFTLLLGAYTAIRRPSLRFARHAHGWVILIGVGFCDAFNSWLATYAASYTSEVLQALFSNLCPLYAVFLCKWILHDTRRYANVYIVSVFLLTICGILAASLHGLIRDHNMGEGKWWILIFFLSMPFRVLMNVWQSLYMIVYTHDPNFVLWLRTRLATAEAAAEPVTAAVEGNNEVTPDTSDTFFQAGADVAAPRASPLDVDCAKAAPSIARYDDRALMGGLEDEEDDKEELGNPRPAGHPKAKLASSAKPNSVRATDHDAVGDITEAHDPATSNSSDGAPGGVAPIAPAASPSEPIASLMNVHGAVHSLSGVEDGEYLRPTATGSPPLPTQTMFTVRYNQGEDTIVKLVMLAGETMIQLCFTLCLLPADALPWWGNSETVSATLYNFVEGIRCVFTIRDNFLYCFLYTLGFAFTYVGCAYLNHYSAALCSIVTQLSSPVTALLLVIVPTWNVQVDGDSPWYCNMIAILFLCVAALIYVMWEEMTDDEKVQAEYELKMRELRVRPSSHETPHLVTIQG</sequence>
<dbReference type="OMA" id="CAYLNHY"/>
<evidence type="ECO:0000256" key="1">
    <source>
        <dbReference type="SAM" id="MobiDB-lite"/>
    </source>
</evidence>
<name>E9AJU9_LEIMU</name>
<dbReference type="OrthoDB" id="264057at2759"/>
<feature type="region of interest" description="Disordered" evidence="1">
    <location>
        <begin position="524"/>
        <end position="591"/>
    </location>
</feature>
<feature type="transmembrane region" description="Helical" evidence="2">
    <location>
        <begin position="701"/>
        <end position="722"/>
    </location>
</feature>
<evidence type="ECO:0000256" key="2">
    <source>
        <dbReference type="SAM" id="Phobius"/>
    </source>
</evidence>
<dbReference type="Proteomes" id="UP000007259">
    <property type="component" value="Chromosome 3"/>
</dbReference>
<gene>
    <name evidence="3" type="ORF">LMXM_03_0660</name>
</gene>
<dbReference type="VEuPathDB" id="TriTrypDB:LmxM.03.0660"/>